<sequence>MSGVFVSCALSALLISVALSDQPHHHHHHHQESELSFQKLSSPNADFAFALYKKLNAKATAGENIFFSPLSISTALSALSTGVRGKTHSQLFSSLGYSIFNQTQVNEVYKHLLHKLGQNLKNEQLDIGNALALRSDFIPLEKFLRDVKHYYSGDIFSVDLTKPDAAVAEINTYIANKTHDKIKDMVKELEPDMVMMLINYVYFRGLWKNPFSRHKTNSAEFHVDKNTTVQVDMMSMHDDFKVYRDADNHTTIIILPYESKTSMMIVLPDEEKMQEVEGSINKDYVRHWCNSVSDNYVELFLPRFSISAEASLANTLKEMGITDVFDHNGDFSGVSEEVRLKVSKVSHKATLSVTELGTEAAAATTIEMVYLSAILSPSIEINRPFLLFILENCTENLLFMGKINNPTVM</sequence>
<dbReference type="OrthoDB" id="671595at2759"/>
<evidence type="ECO:0000313" key="7">
    <source>
        <dbReference type="Ensembl" id="ENSATEP00000024716.1"/>
    </source>
</evidence>
<feature type="domain" description="Serpin" evidence="6">
    <location>
        <begin position="49"/>
        <end position="406"/>
    </location>
</feature>
<evidence type="ECO:0000256" key="2">
    <source>
        <dbReference type="ARBA" id="ARBA00022729"/>
    </source>
</evidence>
<dbReference type="FunFam" id="3.30.497.10:FF:000001">
    <property type="entry name" value="Serine protease inhibitor"/>
    <property type="match status" value="1"/>
</dbReference>
<dbReference type="InterPro" id="IPR000215">
    <property type="entry name" value="Serpin_fam"/>
</dbReference>
<feature type="signal peptide" evidence="5">
    <location>
        <begin position="1"/>
        <end position="20"/>
    </location>
</feature>
<dbReference type="Gene3D" id="2.10.310.10">
    <property type="entry name" value="Serpins superfamily"/>
    <property type="match status" value="1"/>
</dbReference>
<dbReference type="InterPro" id="IPR036186">
    <property type="entry name" value="Serpin_sf"/>
</dbReference>
<dbReference type="InterPro" id="IPR023796">
    <property type="entry name" value="Serpin_dom"/>
</dbReference>
<keyword evidence="3" id="KW-0325">Glycoprotein</keyword>
<reference evidence="7" key="3">
    <citation type="submission" date="2025-09" db="UniProtKB">
        <authorList>
            <consortium name="Ensembl"/>
        </authorList>
    </citation>
    <scope>IDENTIFICATION</scope>
</reference>
<dbReference type="Gene3D" id="3.30.497.10">
    <property type="entry name" value="Antithrombin, subunit I, domain 2"/>
    <property type="match status" value="1"/>
</dbReference>
<evidence type="ECO:0000256" key="1">
    <source>
        <dbReference type="ARBA" id="ARBA00009500"/>
    </source>
</evidence>
<evidence type="ECO:0000256" key="5">
    <source>
        <dbReference type="SAM" id="SignalP"/>
    </source>
</evidence>
<dbReference type="PRINTS" id="PR00780">
    <property type="entry name" value="LEUSERPINII"/>
</dbReference>
<dbReference type="PANTHER" id="PTHR11461:SF363">
    <property type="entry name" value="SERINE (OR CYSTEINE) PROTEINASE INHIBITOR, CLADE A (ALPHA-1 ANTIPROTEINASE, ANTITRYPSIN), MEMBER 1, LIKE PRECURSOR-RELATED"/>
    <property type="match status" value="1"/>
</dbReference>
<keyword evidence="2 5" id="KW-0732">Signal</keyword>
<accession>A0A3Q1K2V7</accession>
<evidence type="ECO:0000256" key="4">
    <source>
        <dbReference type="RuleBase" id="RU000411"/>
    </source>
</evidence>
<dbReference type="SMART" id="SM00093">
    <property type="entry name" value="SERPIN"/>
    <property type="match status" value="1"/>
</dbReference>
<dbReference type="PROSITE" id="PS00284">
    <property type="entry name" value="SERPIN"/>
    <property type="match status" value="1"/>
</dbReference>
<dbReference type="Gene3D" id="2.30.39.10">
    <property type="entry name" value="Alpha-1-antitrypsin, domain 1"/>
    <property type="match status" value="1"/>
</dbReference>
<dbReference type="InterPro" id="IPR042185">
    <property type="entry name" value="Serpin_sf_2"/>
</dbReference>
<dbReference type="STRING" id="64144.ENSATEP00000024716"/>
<dbReference type="Proteomes" id="UP000265040">
    <property type="component" value="Chromosome 24"/>
</dbReference>
<dbReference type="Pfam" id="PF00079">
    <property type="entry name" value="Serpin"/>
    <property type="match status" value="1"/>
</dbReference>
<dbReference type="GO" id="GO:0005615">
    <property type="term" value="C:extracellular space"/>
    <property type="evidence" value="ECO:0007669"/>
    <property type="project" value="InterPro"/>
</dbReference>
<reference evidence="7" key="1">
    <citation type="submission" date="2021-04" db="EMBL/GenBank/DDBJ databases">
        <authorList>
            <consortium name="Wellcome Sanger Institute Data Sharing"/>
        </authorList>
    </citation>
    <scope>NUCLEOTIDE SEQUENCE [LARGE SCALE GENOMIC DNA]</scope>
</reference>
<name>A0A3Q1K2V7_ANATE</name>
<dbReference type="GeneTree" id="ENSGT00940000160877"/>
<evidence type="ECO:0000313" key="8">
    <source>
        <dbReference type="Proteomes" id="UP000265040"/>
    </source>
</evidence>
<keyword evidence="8" id="KW-1185">Reference proteome</keyword>
<dbReference type="PANTHER" id="PTHR11461">
    <property type="entry name" value="SERINE PROTEASE INHIBITOR, SERPIN"/>
    <property type="match status" value="1"/>
</dbReference>
<proteinExistence type="inferred from homology"/>
<dbReference type="GO" id="GO:0004867">
    <property type="term" value="F:serine-type endopeptidase inhibitor activity"/>
    <property type="evidence" value="ECO:0007669"/>
    <property type="project" value="InterPro"/>
</dbReference>
<dbReference type="Ensembl" id="ENSATET00000025113.3">
    <property type="protein sequence ID" value="ENSATEP00000024716.1"/>
    <property type="gene ID" value="ENSATEG00000017152.3"/>
</dbReference>
<dbReference type="InterPro" id="IPR023795">
    <property type="entry name" value="Serpin_CS"/>
</dbReference>
<feature type="chain" id="PRO_5018708966" description="Serpin domain-containing protein" evidence="5">
    <location>
        <begin position="21"/>
        <end position="409"/>
    </location>
</feature>
<gene>
    <name evidence="7" type="primary">SERPINA4</name>
</gene>
<dbReference type="FunFam" id="2.30.39.10:FF:000003">
    <property type="entry name" value="alpha-1-antitrypsin isoform X1"/>
    <property type="match status" value="1"/>
</dbReference>
<dbReference type="FunFam" id="2.10.310.10:FF:000001">
    <property type="entry name" value="Serpin family A member 1"/>
    <property type="match status" value="1"/>
</dbReference>
<dbReference type="InterPro" id="IPR042178">
    <property type="entry name" value="Serpin_sf_1"/>
</dbReference>
<dbReference type="OMA" id="RHIDELY"/>
<evidence type="ECO:0000259" key="6">
    <source>
        <dbReference type="SMART" id="SM00093"/>
    </source>
</evidence>
<organism evidence="7 8">
    <name type="scientific">Anabas testudineus</name>
    <name type="common">Climbing perch</name>
    <name type="synonym">Anthias testudineus</name>
    <dbReference type="NCBI Taxonomy" id="64144"/>
    <lineage>
        <taxon>Eukaryota</taxon>
        <taxon>Metazoa</taxon>
        <taxon>Chordata</taxon>
        <taxon>Craniata</taxon>
        <taxon>Vertebrata</taxon>
        <taxon>Euteleostomi</taxon>
        <taxon>Actinopterygii</taxon>
        <taxon>Neopterygii</taxon>
        <taxon>Teleostei</taxon>
        <taxon>Neoteleostei</taxon>
        <taxon>Acanthomorphata</taxon>
        <taxon>Anabantaria</taxon>
        <taxon>Anabantiformes</taxon>
        <taxon>Anabantoidei</taxon>
        <taxon>Anabantidae</taxon>
        <taxon>Anabas</taxon>
    </lineage>
</organism>
<dbReference type="InParanoid" id="A0A3Q1K2V7"/>
<evidence type="ECO:0000256" key="3">
    <source>
        <dbReference type="ARBA" id="ARBA00023180"/>
    </source>
</evidence>
<protein>
    <recommendedName>
        <fullName evidence="6">Serpin domain-containing protein</fullName>
    </recommendedName>
</protein>
<dbReference type="SUPFAM" id="SSF56574">
    <property type="entry name" value="Serpins"/>
    <property type="match status" value="1"/>
</dbReference>
<reference evidence="7" key="2">
    <citation type="submission" date="2025-08" db="UniProtKB">
        <authorList>
            <consortium name="Ensembl"/>
        </authorList>
    </citation>
    <scope>IDENTIFICATION</scope>
</reference>
<dbReference type="AlphaFoldDB" id="A0A3Q1K2V7"/>
<comment type="similarity">
    <text evidence="1 4">Belongs to the serpin family.</text>
</comment>